<dbReference type="NCBIfam" id="TIGR00125">
    <property type="entry name" value="cyt_tran_rel"/>
    <property type="match status" value="1"/>
</dbReference>
<evidence type="ECO:0000256" key="6">
    <source>
        <dbReference type="ARBA" id="ARBA00023277"/>
    </source>
</evidence>
<dbReference type="NCBIfam" id="TIGR02199">
    <property type="entry name" value="rfaE_dom_II"/>
    <property type="match status" value="1"/>
</dbReference>
<dbReference type="InterPro" id="IPR014729">
    <property type="entry name" value="Rossmann-like_a/b/a_fold"/>
</dbReference>
<keyword evidence="4" id="KW-0547">Nucleotide-binding</keyword>
<evidence type="ECO:0000256" key="1">
    <source>
        <dbReference type="ARBA" id="ARBA00012519"/>
    </source>
</evidence>
<organism evidence="9">
    <name type="scientific">candidate division WOR-3 bacterium</name>
    <dbReference type="NCBI Taxonomy" id="2052148"/>
    <lineage>
        <taxon>Bacteria</taxon>
        <taxon>Bacteria division WOR-3</taxon>
    </lineage>
</organism>
<dbReference type="SUPFAM" id="SSF52374">
    <property type="entry name" value="Nucleotidylyl transferase"/>
    <property type="match status" value="1"/>
</dbReference>
<keyword evidence="2" id="KW-0808">Transferase</keyword>
<reference evidence="9" key="1">
    <citation type="journal article" date="2020" name="mSystems">
        <title>Genome- and Community-Level Interaction Insights into Carbon Utilization and Element Cycling Functions of Hydrothermarchaeota in Hydrothermal Sediment.</title>
        <authorList>
            <person name="Zhou Z."/>
            <person name="Liu Y."/>
            <person name="Xu W."/>
            <person name="Pan J."/>
            <person name="Luo Z.H."/>
            <person name="Li M."/>
        </authorList>
    </citation>
    <scope>NUCLEOTIDE SEQUENCE [LARGE SCALE GENOMIC DNA]</scope>
    <source>
        <strain evidence="9">HyVt-74</strain>
    </source>
</reference>
<evidence type="ECO:0000256" key="4">
    <source>
        <dbReference type="ARBA" id="ARBA00022741"/>
    </source>
</evidence>
<dbReference type="InterPro" id="IPR011914">
    <property type="entry name" value="RfaE_dom_II"/>
</dbReference>
<keyword evidence="5" id="KW-0067">ATP-binding</keyword>
<dbReference type="GO" id="GO:0005975">
    <property type="term" value="P:carbohydrate metabolic process"/>
    <property type="evidence" value="ECO:0007669"/>
    <property type="project" value="InterPro"/>
</dbReference>
<feature type="domain" description="Cytidyltransferase-like" evidence="8">
    <location>
        <begin position="24"/>
        <end position="147"/>
    </location>
</feature>
<sequence length="157" mass="18105">MIIKREDIKRIVSSIREEGKKVVFTNGCFDLIHPGHITLLREAKKKGVLIVGINTDESIRKIKEEQRPIVPLKARMEVLDSIKYVDYIIPFSEETPIEIIKMIVPDIIVKGGDWKENEIVGAELVKKRGGEVVRIRYKNAYSTSEIINTIKRRYCEL</sequence>
<comment type="catalytic activity">
    <reaction evidence="7">
        <text>D-glycero-beta-D-manno-heptose 1-phosphate + ATP + H(+) = ADP-D-glycero-beta-D-manno-heptose + diphosphate</text>
        <dbReference type="Rhea" id="RHEA:27465"/>
        <dbReference type="ChEBI" id="CHEBI:15378"/>
        <dbReference type="ChEBI" id="CHEBI:30616"/>
        <dbReference type="ChEBI" id="CHEBI:33019"/>
        <dbReference type="ChEBI" id="CHEBI:59967"/>
        <dbReference type="ChEBI" id="CHEBI:61593"/>
        <dbReference type="EC" id="2.7.7.70"/>
    </reaction>
</comment>
<proteinExistence type="predicted"/>
<dbReference type="GO" id="GO:0005524">
    <property type="term" value="F:ATP binding"/>
    <property type="evidence" value="ECO:0007669"/>
    <property type="project" value="UniProtKB-KW"/>
</dbReference>
<comment type="caution">
    <text evidence="9">The sequence shown here is derived from an EMBL/GenBank/DDBJ whole genome shotgun (WGS) entry which is preliminary data.</text>
</comment>
<dbReference type="PANTHER" id="PTHR43793:SF2">
    <property type="entry name" value="BIFUNCTIONAL PROTEIN HLDE"/>
    <property type="match status" value="1"/>
</dbReference>
<evidence type="ECO:0000313" key="9">
    <source>
        <dbReference type="EMBL" id="HHE04549.1"/>
    </source>
</evidence>
<dbReference type="InterPro" id="IPR050385">
    <property type="entry name" value="Archaeal_FAD_synthase"/>
</dbReference>
<keyword evidence="6" id="KW-0119">Carbohydrate metabolism</keyword>
<protein>
    <recommendedName>
        <fullName evidence="1">D-glycero-beta-D-manno-heptose 1-phosphate adenylyltransferase</fullName>
        <ecNumber evidence="1">2.7.7.70</ecNumber>
    </recommendedName>
</protein>
<dbReference type="Pfam" id="PF01467">
    <property type="entry name" value="CTP_transf_like"/>
    <property type="match status" value="1"/>
</dbReference>
<evidence type="ECO:0000256" key="2">
    <source>
        <dbReference type="ARBA" id="ARBA00022679"/>
    </source>
</evidence>
<name>A0A7C5HJ58_UNCW3</name>
<evidence type="ECO:0000256" key="5">
    <source>
        <dbReference type="ARBA" id="ARBA00022840"/>
    </source>
</evidence>
<dbReference type="EC" id="2.7.7.70" evidence="1"/>
<evidence type="ECO:0000256" key="3">
    <source>
        <dbReference type="ARBA" id="ARBA00022695"/>
    </source>
</evidence>
<dbReference type="AlphaFoldDB" id="A0A7C5HJ58"/>
<dbReference type="EMBL" id="DRTB01000043">
    <property type="protein sequence ID" value="HHE04549.1"/>
    <property type="molecule type" value="Genomic_DNA"/>
</dbReference>
<dbReference type="InterPro" id="IPR004821">
    <property type="entry name" value="Cyt_trans-like"/>
</dbReference>
<dbReference type="PANTHER" id="PTHR43793">
    <property type="entry name" value="FAD SYNTHASE"/>
    <property type="match status" value="1"/>
</dbReference>
<accession>A0A7C5HJ58</accession>
<gene>
    <name evidence="9" type="primary">rfaE2</name>
    <name evidence="9" type="ORF">ENL19_00640</name>
</gene>
<evidence type="ECO:0000259" key="8">
    <source>
        <dbReference type="Pfam" id="PF01467"/>
    </source>
</evidence>
<dbReference type="Gene3D" id="3.40.50.620">
    <property type="entry name" value="HUPs"/>
    <property type="match status" value="1"/>
</dbReference>
<dbReference type="GO" id="GO:0016773">
    <property type="term" value="F:phosphotransferase activity, alcohol group as acceptor"/>
    <property type="evidence" value="ECO:0007669"/>
    <property type="project" value="InterPro"/>
</dbReference>
<evidence type="ECO:0000256" key="7">
    <source>
        <dbReference type="ARBA" id="ARBA00047428"/>
    </source>
</evidence>
<dbReference type="Proteomes" id="UP000886110">
    <property type="component" value="Unassembled WGS sequence"/>
</dbReference>
<keyword evidence="3 9" id="KW-0548">Nucleotidyltransferase</keyword>
<dbReference type="GO" id="GO:0016779">
    <property type="term" value="F:nucleotidyltransferase activity"/>
    <property type="evidence" value="ECO:0007669"/>
    <property type="project" value="UniProtKB-KW"/>
</dbReference>